<dbReference type="InterPro" id="IPR013324">
    <property type="entry name" value="RNA_pol_sigma_r3/r4-like"/>
</dbReference>
<dbReference type="PANTHER" id="PTHR30603">
    <property type="entry name" value="RNA POLYMERASE SIGMA FACTOR RPO"/>
    <property type="match status" value="1"/>
</dbReference>
<organism evidence="10 11">
    <name type="scientific">Ceratodon purpureus</name>
    <name type="common">Fire moss</name>
    <name type="synonym">Dicranum purpureum</name>
    <dbReference type="NCBI Taxonomy" id="3225"/>
    <lineage>
        <taxon>Eukaryota</taxon>
        <taxon>Viridiplantae</taxon>
        <taxon>Streptophyta</taxon>
        <taxon>Embryophyta</taxon>
        <taxon>Bryophyta</taxon>
        <taxon>Bryophytina</taxon>
        <taxon>Bryopsida</taxon>
        <taxon>Dicranidae</taxon>
        <taxon>Pseudoditrichales</taxon>
        <taxon>Ditrichaceae</taxon>
        <taxon>Ceratodon</taxon>
    </lineage>
</organism>
<dbReference type="EMBL" id="CM026432">
    <property type="protein sequence ID" value="KAG0557957.1"/>
    <property type="molecule type" value="Genomic_DNA"/>
</dbReference>
<evidence type="ECO:0000313" key="11">
    <source>
        <dbReference type="Proteomes" id="UP000822688"/>
    </source>
</evidence>
<reference evidence="10 11" key="1">
    <citation type="submission" date="2020-06" db="EMBL/GenBank/DDBJ databases">
        <title>WGS assembly of Ceratodon purpureus strain R40.</title>
        <authorList>
            <person name="Carey S.B."/>
            <person name="Jenkins J."/>
            <person name="Shu S."/>
            <person name="Lovell J.T."/>
            <person name="Sreedasyam A."/>
            <person name="Maumus F."/>
            <person name="Tiley G.P."/>
            <person name="Fernandez-Pozo N."/>
            <person name="Barry K."/>
            <person name="Chen C."/>
            <person name="Wang M."/>
            <person name="Lipzen A."/>
            <person name="Daum C."/>
            <person name="Saski C.A."/>
            <person name="Payton A.C."/>
            <person name="Mcbreen J.C."/>
            <person name="Conrad R.E."/>
            <person name="Kollar L.M."/>
            <person name="Olsson S."/>
            <person name="Huttunen S."/>
            <person name="Landis J.B."/>
            <person name="Wickett N.J."/>
            <person name="Johnson M.G."/>
            <person name="Rensing S.A."/>
            <person name="Grimwood J."/>
            <person name="Schmutz J."/>
            <person name="Mcdaniel S.F."/>
        </authorList>
    </citation>
    <scope>NUCLEOTIDE SEQUENCE [LARGE SCALE GENOMIC DNA]</scope>
    <source>
        <strain evidence="10 11">R40</strain>
    </source>
</reference>
<evidence type="ECO:0000259" key="8">
    <source>
        <dbReference type="Pfam" id="PF04542"/>
    </source>
</evidence>
<evidence type="ECO:0000256" key="2">
    <source>
        <dbReference type="ARBA" id="ARBA00023015"/>
    </source>
</evidence>
<feature type="domain" description="RNA polymerase sigma-70 region 2" evidence="8">
    <location>
        <begin position="410"/>
        <end position="478"/>
    </location>
</feature>
<dbReference type="SUPFAM" id="SSF88946">
    <property type="entry name" value="Sigma2 domain of RNA polymerase sigma factors"/>
    <property type="match status" value="1"/>
</dbReference>
<dbReference type="InterPro" id="IPR007627">
    <property type="entry name" value="RNA_pol_sigma70_r2"/>
</dbReference>
<dbReference type="GO" id="GO:0006352">
    <property type="term" value="P:DNA-templated transcription initiation"/>
    <property type="evidence" value="ECO:0007669"/>
    <property type="project" value="InterPro"/>
</dbReference>
<sequence>MEAVRPHAFVDGSHALPSRCASTDVATLQFSLPTTLPKSSENYVFSVRRLRSDVPVPAGYSPRRPARESVVTAAVPSHQNDLKKLSGRRARGRVATIEAVDPDVDAEGLMNETLYARLEEAYRRPSFATLMSDFKAKLGDSVLNDEDINSYFGFDSGDSTVELQSRAEAAPVEDALLLSNAGKVNRNGKNADSELSGEKASSSALSPKVVKKRGLGRRSNVEGNRILKITKNPVTRRPRKLALALGEPKEIVSREIEQPVEEPVAENTVVERGGKRRLSLRSRIAMKQSKQDLGVNYKPSSATDHPQTLSLEDQQLWSQETEDLINKYSTSLDLTAPLWDHLDRGLLSAAEENRLAIHMKPMKKMLKLHKVLMKQLGREPTDDEWASAAGVDLSILRRRLALGRAARTKLIQRNLRLVLSQAYKYYKESMSLSIPDLCQEGVVGLMQAVDKFDPGKGYRFSTYGIYWIRNSILRAQTKSGHMLRSPHNVSTHRVNIKRARVELEEKLGRPPTNDEIQNHLGIAADRFRDILRTNMRPSSLHEVDRVTGREKVENLASDEDAMTTYAGSTSMVQYGLDDVLDSLRPKENIVLRQRYGLDGKGQRSLSEVGLILNLSREMVRRHELRGILKLQHPTRVEYLRNYLN</sequence>
<dbReference type="Gene3D" id="1.20.120.1810">
    <property type="match status" value="1"/>
</dbReference>
<dbReference type="Pfam" id="PF04545">
    <property type="entry name" value="Sigma70_r4"/>
    <property type="match status" value="1"/>
</dbReference>
<dbReference type="InterPro" id="IPR050239">
    <property type="entry name" value="Sigma-70_RNA_pol_init_factors"/>
</dbReference>
<keyword evidence="4" id="KW-0238">DNA-binding</keyword>
<dbReference type="Gene3D" id="1.10.10.10">
    <property type="entry name" value="Winged helix-like DNA-binding domain superfamily/Winged helix DNA-binding domain"/>
    <property type="match status" value="2"/>
</dbReference>
<name>A0A8T0GHD2_CERPU</name>
<evidence type="ECO:0000256" key="1">
    <source>
        <dbReference type="ARBA" id="ARBA00007788"/>
    </source>
</evidence>
<evidence type="ECO:0000256" key="5">
    <source>
        <dbReference type="ARBA" id="ARBA00023163"/>
    </source>
</evidence>
<dbReference type="InterPro" id="IPR007630">
    <property type="entry name" value="RNA_pol_sigma70_r4"/>
</dbReference>
<dbReference type="InterPro" id="IPR013325">
    <property type="entry name" value="RNA_pol_sigma_r2"/>
</dbReference>
<dbReference type="InterPro" id="IPR007624">
    <property type="entry name" value="RNA_pol_sigma70_r3"/>
</dbReference>
<dbReference type="GO" id="GO:0003677">
    <property type="term" value="F:DNA binding"/>
    <property type="evidence" value="ECO:0007669"/>
    <property type="project" value="UniProtKB-KW"/>
</dbReference>
<keyword evidence="11" id="KW-1185">Reference proteome</keyword>
<dbReference type="InterPro" id="IPR036388">
    <property type="entry name" value="WH-like_DNA-bd_sf"/>
</dbReference>
<evidence type="ECO:0000256" key="4">
    <source>
        <dbReference type="ARBA" id="ARBA00023125"/>
    </source>
</evidence>
<dbReference type="Pfam" id="PF04539">
    <property type="entry name" value="Sigma70_r3"/>
    <property type="match status" value="1"/>
</dbReference>
<evidence type="ECO:0000256" key="6">
    <source>
        <dbReference type="SAM" id="MobiDB-lite"/>
    </source>
</evidence>
<dbReference type="PANTHER" id="PTHR30603:SF4">
    <property type="entry name" value="RNA POLYMERASE SIGMA FACTOR SIGE, CHLOROPLASTIC_MITOCHONDRIAL"/>
    <property type="match status" value="1"/>
</dbReference>
<comment type="caution">
    <text evidence="10">The sequence shown here is derived from an EMBL/GenBank/DDBJ whole genome shotgun (WGS) entry which is preliminary data.</text>
</comment>
<evidence type="ECO:0008006" key="12">
    <source>
        <dbReference type="Google" id="ProtNLM"/>
    </source>
</evidence>
<protein>
    <recommendedName>
        <fullName evidence="12">Sigma factor</fullName>
    </recommendedName>
</protein>
<comment type="similarity">
    <text evidence="1">Belongs to the sigma-70 factor family.</text>
</comment>
<dbReference type="Proteomes" id="UP000822688">
    <property type="component" value="Chromosome 11"/>
</dbReference>
<dbReference type="Pfam" id="PF04542">
    <property type="entry name" value="Sigma70_r2"/>
    <property type="match status" value="1"/>
</dbReference>
<gene>
    <name evidence="10" type="ORF">KC19_11G168500</name>
</gene>
<dbReference type="SUPFAM" id="SSF88659">
    <property type="entry name" value="Sigma3 and sigma4 domains of RNA polymerase sigma factors"/>
    <property type="match status" value="2"/>
</dbReference>
<dbReference type="PRINTS" id="PR00046">
    <property type="entry name" value="SIGMA70FCT"/>
</dbReference>
<evidence type="ECO:0000313" key="10">
    <source>
        <dbReference type="EMBL" id="KAG0557957.1"/>
    </source>
</evidence>
<accession>A0A8T0GHD2</accession>
<keyword evidence="2" id="KW-0805">Transcription regulation</keyword>
<feature type="domain" description="RNA polymerase sigma-70 region 4" evidence="9">
    <location>
        <begin position="579"/>
        <end position="632"/>
    </location>
</feature>
<dbReference type="GO" id="GO:0016987">
    <property type="term" value="F:sigma factor activity"/>
    <property type="evidence" value="ECO:0007669"/>
    <property type="project" value="UniProtKB-KW"/>
</dbReference>
<keyword evidence="3" id="KW-0731">Sigma factor</keyword>
<feature type="domain" description="RNA polymerase sigma-70 region 3" evidence="7">
    <location>
        <begin position="493"/>
        <end position="562"/>
    </location>
</feature>
<proteinExistence type="inferred from homology"/>
<evidence type="ECO:0000256" key="3">
    <source>
        <dbReference type="ARBA" id="ARBA00023082"/>
    </source>
</evidence>
<keyword evidence="5" id="KW-0804">Transcription</keyword>
<dbReference type="AlphaFoldDB" id="A0A8T0GHD2"/>
<dbReference type="InterPro" id="IPR014284">
    <property type="entry name" value="RNA_pol_sigma-70_dom"/>
</dbReference>
<dbReference type="NCBIfam" id="TIGR02937">
    <property type="entry name" value="sigma70-ECF"/>
    <property type="match status" value="1"/>
</dbReference>
<evidence type="ECO:0000259" key="7">
    <source>
        <dbReference type="Pfam" id="PF04539"/>
    </source>
</evidence>
<evidence type="ECO:0000259" key="9">
    <source>
        <dbReference type="Pfam" id="PF04545"/>
    </source>
</evidence>
<dbReference type="InterPro" id="IPR000943">
    <property type="entry name" value="RNA_pol_sigma70"/>
</dbReference>
<feature type="region of interest" description="Disordered" evidence="6">
    <location>
        <begin position="183"/>
        <end position="215"/>
    </location>
</feature>